<dbReference type="AlphaFoldDB" id="Q2FMT4"/>
<accession>Q2FMT4</accession>
<evidence type="ECO:0000313" key="4">
    <source>
        <dbReference type="EMBL" id="ABD40085.1"/>
    </source>
</evidence>
<dbReference type="Proteomes" id="UP000001941">
    <property type="component" value="Chromosome"/>
</dbReference>
<feature type="domain" description="Response regulatory" evidence="3">
    <location>
        <begin position="3"/>
        <end position="118"/>
    </location>
</feature>
<dbReference type="InterPro" id="IPR001789">
    <property type="entry name" value="Sig_transdc_resp-reg_receiver"/>
</dbReference>
<dbReference type="OrthoDB" id="2830at2157"/>
<dbReference type="InterPro" id="IPR011006">
    <property type="entry name" value="CheY-like_superfamily"/>
</dbReference>
<evidence type="ECO:0000313" key="5">
    <source>
        <dbReference type="Proteomes" id="UP000001941"/>
    </source>
</evidence>
<keyword evidence="1 2" id="KW-0597">Phosphoprotein</keyword>
<dbReference type="STRING" id="323259.Mhun_0315"/>
<reference evidence="5" key="1">
    <citation type="journal article" date="2016" name="Stand. Genomic Sci.">
        <title>Complete genome sequence of Methanospirillum hungatei type strain JF1.</title>
        <authorList>
            <person name="Gunsalus R.P."/>
            <person name="Cook L.E."/>
            <person name="Crable B."/>
            <person name="Rohlin L."/>
            <person name="McDonald E."/>
            <person name="Mouttaki H."/>
            <person name="Sieber J.R."/>
            <person name="Poweleit N."/>
            <person name="Zhou H."/>
            <person name="Lapidus A.L."/>
            <person name="Daligault H.E."/>
            <person name="Land M."/>
            <person name="Gilna P."/>
            <person name="Ivanova N."/>
            <person name="Kyrpides N."/>
            <person name="Culley D.E."/>
            <person name="McInerney M.J."/>
        </authorList>
    </citation>
    <scope>NUCLEOTIDE SEQUENCE [LARGE SCALE GENOMIC DNA]</scope>
    <source>
        <strain evidence="5">ATCC 27890 / DSM 864 / NBRC 100397 / JF-1</strain>
    </source>
</reference>
<feature type="modified residue" description="4-aspartylphosphate" evidence="2">
    <location>
        <position position="53"/>
    </location>
</feature>
<dbReference type="Gene3D" id="3.40.50.2300">
    <property type="match status" value="1"/>
</dbReference>
<dbReference type="Pfam" id="PF00072">
    <property type="entry name" value="Response_reg"/>
    <property type="match status" value="1"/>
</dbReference>
<organism evidence="4 5">
    <name type="scientific">Methanospirillum hungatei JF-1 (strain ATCC 27890 / DSM 864 / NBRC 100397 / JF-1)</name>
    <dbReference type="NCBI Taxonomy" id="323259"/>
    <lineage>
        <taxon>Archaea</taxon>
        <taxon>Methanobacteriati</taxon>
        <taxon>Methanobacteriota</taxon>
        <taxon>Stenosarchaea group</taxon>
        <taxon>Methanomicrobia</taxon>
        <taxon>Methanomicrobiales</taxon>
        <taxon>Methanospirillaceae</taxon>
        <taxon>Methanospirillum</taxon>
    </lineage>
</organism>
<evidence type="ECO:0000256" key="1">
    <source>
        <dbReference type="ARBA" id="ARBA00022553"/>
    </source>
</evidence>
<dbReference type="RefSeq" id="WP_011447380.1">
    <property type="nucleotide sequence ID" value="NC_007796.1"/>
</dbReference>
<name>Q2FMT4_METHJ</name>
<dbReference type="eggNOG" id="arCOG02391">
    <property type="taxonomic scope" value="Archaea"/>
</dbReference>
<dbReference type="InterPro" id="IPR050595">
    <property type="entry name" value="Bact_response_regulator"/>
</dbReference>
<protein>
    <submittedName>
        <fullName evidence="4">Response regulator receiver domain protein (CheY-like)</fullName>
    </submittedName>
</protein>
<dbReference type="SUPFAM" id="SSF52172">
    <property type="entry name" value="CheY-like"/>
    <property type="match status" value="1"/>
</dbReference>
<gene>
    <name evidence="4" type="ordered locus">Mhun_0315</name>
</gene>
<evidence type="ECO:0000256" key="2">
    <source>
        <dbReference type="PROSITE-ProRule" id="PRU00169"/>
    </source>
</evidence>
<dbReference type="EnsemblBacteria" id="ABD40085">
    <property type="protein sequence ID" value="ABD40085"/>
    <property type="gene ID" value="Mhun_0315"/>
</dbReference>
<dbReference type="SMART" id="SM00448">
    <property type="entry name" value="REC"/>
    <property type="match status" value="1"/>
</dbReference>
<proteinExistence type="predicted"/>
<dbReference type="PANTHER" id="PTHR44591:SF3">
    <property type="entry name" value="RESPONSE REGULATORY DOMAIN-CONTAINING PROTEIN"/>
    <property type="match status" value="1"/>
</dbReference>
<evidence type="ECO:0000259" key="3">
    <source>
        <dbReference type="PROSITE" id="PS50110"/>
    </source>
</evidence>
<dbReference type="PANTHER" id="PTHR44591">
    <property type="entry name" value="STRESS RESPONSE REGULATOR PROTEIN 1"/>
    <property type="match status" value="1"/>
</dbReference>
<dbReference type="EMBL" id="CP000254">
    <property type="protein sequence ID" value="ABD40085.1"/>
    <property type="molecule type" value="Genomic_DNA"/>
</dbReference>
<keyword evidence="5" id="KW-1185">Reference proteome</keyword>
<sequence length="122" mass="13209">MAGILIIDDADEDLKRAREILSQAGYRINGIAKDGESGLQQYFERSPELVIIDLILPGMNGIDLLQKMREANPSARIILCTSAGQSPVIDLAMRSGANGYVVKPYDPEILLSAVRRILGSPG</sequence>
<dbReference type="GeneID" id="3925229"/>
<dbReference type="InParanoid" id="Q2FMT4"/>
<dbReference type="PROSITE" id="PS50110">
    <property type="entry name" value="RESPONSE_REGULATORY"/>
    <property type="match status" value="1"/>
</dbReference>
<dbReference type="GO" id="GO:0000160">
    <property type="term" value="P:phosphorelay signal transduction system"/>
    <property type="evidence" value="ECO:0007669"/>
    <property type="project" value="InterPro"/>
</dbReference>
<dbReference type="HOGENOM" id="CLU_000445_69_15_2"/>
<dbReference type="KEGG" id="mhu:Mhun_0315"/>